<comment type="similarity">
    <text evidence="1">In the C-terminal section; belongs to the class-I pyridoxal-phosphate-dependent aminotransferase family.</text>
</comment>
<dbReference type="CDD" id="cd07377">
    <property type="entry name" value="WHTH_GntR"/>
    <property type="match status" value="1"/>
</dbReference>
<dbReference type="SMART" id="SM00345">
    <property type="entry name" value="HTH_GNTR"/>
    <property type="match status" value="1"/>
</dbReference>
<evidence type="ECO:0000313" key="8">
    <source>
        <dbReference type="EMBL" id="REF31356.1"/>
    </source>
</evidence>
<dbReference type="AlphaFoldDB" id="A0A3D9UQ18"/>
<evidence type="ECO:0000256" key="2">
    <source>
        <dbReference type="ARBA" id="ARBA00022898"/>
    </source>
</evidence>
<dbReference type="PROSITE" id="PS50949">
    <property type="entry name" value="HTH_GNTR"/>
    <property type="match status" value="1"/>
</dbReference>
<evidence type="ECO:0000256" key="5">
    <source>
        <dbReference type="ARBA" id="ARBA00023163"/>
    </source>
</evidence>
<keyword evidence="9" id="KW-1185">Reference proteome</keyword>
<sequence length="458" mass="48960">MRISASRLGSLLGDDRGDGPAYLWIADGIRAAVADGRVMHGMRLPGERELAPALAVSRTTITKAYSVLTERGYAQAKQGSGTTVVLPGGRPDEGDAEPLDDRPADPRLLNLVQAAPPATPGLQAAFETALEQLPRFTTGRGYYSLGIPELREAIAQRFVDRGVATSADQIVVTAGASSAVGIVLTALTAPRAAVVLESPGYPNTVQAVRGTGRRPVGVPVGDLAAHDEALARAKTCLVVLDFQNPTGGLADDEHRAQLARIWTRRGTTPIVDETLVETWLDDEPQVRPMAAHHPGAITIGSASKTHWGGMRLGWIRAPRHLVGALSAARRSFDLGSPVLEQLALDELLRTRPGLHPEMRRMLRGSRDRLWEFGIGCGWEATRPHGGLSIWWRLPRPRGAALATAAEREGLSMLPGAAFAVDGRGLDSFLRTPFTLRPEDIDRVLPALRAAAERAGLSG</sequence>
<dbReference type="InterPro" id="IPR015424">
    <property type="entry name" value="PyrdxlP-dep_Trfase"/>
</dbReference>
<dbReference type="InterPro" id="IPR036388">
    <property type="entry name" value="WH-like_DNA-bd_sf"/>
</dbReference>
<organism evidence="8 9">
    <name type="scientific">Calidifontibacter indicus</name>
    <dbReference type="NCBI Taxonomy" id="419650"/>
    <lineage>
        <taxon>Bacteria</taxon>
        <taxon>Bacillati</taxon>
        <taxon>Actinomycetota</taxon>
        <taxon>Actinomycetes</taxon>
        <taxon>Micrococcales</taxon>
        <taxon>Dermacoccaceae</taxon>
        <taxon>Calidifontibacter</taxon>
    </lineage>
</organism>
<accession>A0A3D9UQ18</accession>
<name>A0A3D9UQ18_9MICO</name>
<dbReference type="Gene3D" id="3.40.640.10">
    <property type="entry name" value="Type I PLP-dependent aspartate aminotransferase-like (Major domain)"/>
    <property type="match status" value="1"/>
</dbReference>
<evidence type="ECO:0000256" key="3">
    <source>
        <dbReference type="ARBA" id="ARBA00023015"/>
    </source>
</evidence>
<dbReference type="PANTHER" id="PTHR46577">
    <property type="entry name" value="HTH-TYPE TRANSCRIPTIONAL REGULATORY PROTEIN GABR"/>
    <property type="match status" value="1"/>
</dbReference>
<dbReference type="GO" id="GO:0003700">
    <property type="term" value="F:DNA-binding transcription factor activity"/>
    <property type="evidence" value="ECO:0007669"/>
    <property type="project" value="InterPro"/>
</dbReference>
<dbReference type="RefSeq" id="WP_245950434.1">
    <property type="nucleotide sequence ID" value="NZ_QTUA01000001.1"/>
</dbReference>
<keyword evidence="5" id="KW-0804">Transcription</keyword>
<protein>
    <submittedName>
        <fullName evidence="8">GntR family transcriptional regulator</fullName>
    </submittedName>
</protein>
<dbReference type="PRINTS" id="PR00035">
    <property type="entry name" value="HTHGNTR"/>
</dbReference>
<evidence type="ECO:0000259" key="7">
    <source>
        <dbReference type="PROSITE" id="PS50949"/>
    </source>
</evidence>
<dbReference type="CDD" id="cd00609">
    <property type="entry name" value="AAT_like"/>
    <property type="match status" value="1"/>
</dbReference>
<reference evidence="8 9" key="1">
    <citation type="submission" date="2018-08" db="EMBL/GenBank/DDBJ databases">
        <title>Sequencing the genomes of 1000 actinobacteria strains.</title>
        <authorList>
            <person name="Klenk H.-P."/>
        </authorList>
    </citation>
    <scope>NUCLEOTIDE SEQUENCE [LARGE SCALE GENOMIC DNA]</scope>
    <source>
        <strain evidence="8 9">DSM 22967</strain>
    </source>
</reference>
<dbReference type="InterPro" id="IPR051446">
    <property type="entry name" value="HTH_trans_reg/aminotransferase"/>
</dbReference>
<dbReference type="SUPFAM" id="SSF53383">
    <property type="entry name" value="PLP-dependent transferases"/>
    <property type="match status" value="1"/>
</dbReference>
<dbReference type="EMBL" id="QTUA01000001">
    <property type="protein sequence ID" value="REF31356.1"/>
    <property type="molecule type" value="Genomic_DNA"/>
</dbReference>
<dbReference type="GO" id="GO:0030170">
    <property type="term" value="F:pyridoxal phosphate binding"/>
    <property type="evidence" value="ECO:0007669"/>
    <property type="project" value="InterPro"/>
</dbReference>
<evidence type="ECO:0000256" key="4">
    <source>
        <dbReference type="ARBA" id="ARBA00023125"/>
    </source>
</evidence>
<dbReference type="GO" id="GO:0003677">
    <property type="term" value="F:DNA binding"/>
    <property type="evidence" value="ECO:0007669"/>
    <property type="project" value="UniProtKB-KW"/>
</dbReference>
<dbReference type="PANTHER" id="PTHR46577:SF1">
    <property type="entry name" value="HTH-TYPE TRANSCRIPTIONAL REGULATORY PROTEIN GABR"/>
    <property type="match status" value="1"/>
</dbReference>
<proteinExistence type="inferred from homology"/>
<keyword evidence="4" id="KW-0238">DNA-binding</keyword>
<dbReference type="Pfam" id="PF00392">
    <property type="entry name" value="GntR"/>
    <property type="match status" value="1"/>
</dbReference>
<keyword evidence="2" id="KW-0663">Pyridoxal phosphate</keyword>
<feature type="domain" description="HTH gntR-type" evidence="7">
    <location>
        <begin position="19"/>
        <end position="87"/>
    </location>
</feature>
<dbReference type="Proteomes" id="UP000256253">
    <property type="component" value="Unassembled WGS sequence"/>
</dbReference>
<dbReference type="SUPFAM" id="SSF46785">
    <property type="entry name" value="Winged helix' DNA-binding domain"/>
    <property type="match status" value="1"/>
</dbReference>
<evidence type="ECO:0000256" key="1">
    <source>
        <dbReference type="ARBA" id="ARBA00005384"/>
    </source>
</evidence>
<feature type="region of interest" description="Disordered" evidence="6">
    <location>
        <begin position="78"/>
        <end position="103"/>
    </location>
</feature>
<keyword evidence="3" id="KW-0805">Transcription regulation</keyword>
<dbReference type="InterPro" id="IPR000524">
    <property type="entry name" value="Tscrpt_reg_HTH_GntR"/>
</dbReference>
<dbReference type="InterPro" id="IPR004839">
    <property type="entry name" value="Aminotransferase_I/II_large"/>
</dbReference>
<dbReference type="InterPro" id="IPR015421">
    <property type="entry name" value="PyrdxlP-dep_Trfase_major"/>
</dbReference>
<gene>
    <name evidence="8" type="ORF">DFJ65_2423</name>
</gene>
<comment type="caution">
    <text evidence="8">The sequence shown here is derived from an EMBL/GenBank/DDBJ whole genome shotgun (WGS) entry which is preliminary data.</text>
</comment>
<evidence type="ECO:0000256" key="6">
    <source>
        <dbReference type="SAM" id="MobiDB-lite"/>
    </source>
</evidence>
<dbReference type="Pfam" id="PF00155">
    <property type="entry name" value="Aminotran_1_2"/>
    <property type="match status" value="1"/>
</dbReference>
<evidence type="ECO:0000313" key="9">
    <source>
        <dbReference type="Proteomes" id="UP000256253"/>
    </source>
</evidence>
<dbReference type="InterPro" id="IPR036390">
    <property type="entry name" value="WH_DNA-bd_sf"/>
</dbReference>
<dbReference type="Gene3D" id="1.10.10.10">
    <property type="entry name" value="Winged helix-like DNA-binding domain superfamily/Winged helix DNA-binding domain"/>
    <property type="match status" value="1"/>
</dbReference>